<keyword evidence="1" id="KW-1133">Transmembrane helix</keyword>
<dbReference type="Proteomes" id="UP000000503">
    <property type="component" value="Chromosome"/>
</dbReference>
<feature type="transmembrane region" description="Helical" evidence="1">
    <location>
        <begin position="232"/>
        <end position="255"/>
    </location>
</feature>
<keyword evidence="3" id="KW-1185">Reference proteome</keyword>
<dbReference type="AlphaFoldDB" id="F8EZM1"/>
<feature type="transmembrane region" description="Helical" evidence="1">
    <location>
        <begin position="28"/>
        <end position="47"/>
    </location>
</feature>
<feature type="transmembrane region" description="Helical" evidence="1">
    <location>
        <begin position="147"/>
        <end position="165"/>
    </location>
</feature>
<gene>
    <name evidence="2" type="ordered locus">Spica_2647</name>
</gene>
<proteinExistence type="predicted"/>
<dbReference type="EMBL" id="CP002868">
    <property type="protein sequence ID" value="AEJ20745.1"/>
    <property type="molecule type" value="Genomic_DNA"/>
</dbReference>
<feature type="transmembrane region" description="Helical" evidence="1">
    <location>
        <begin position="99"/>
        <end position="127"/>
    </location>
</feature>
<protein>
    <submittedName>
        <fullName evidence="2">Uncharacterized protein</fullName>
    </submittedName>
</protein>
<dbReference type="HOGENOM" id="CLU_1049465_0_0_12"/>
<organism evidence="2 3">
    <name type="scientific">Gracilinema caldarium (strain ATCC 51460 / DSM 7334 / H1)</name>
    <name type="common">Treponema caldarium</name>
    <dbReference type="NCBI Taxonomy" id="744872"/>
    <lineage>
        <taxon>Bacteria</taxon>
        <taxon>Pseudomonadati</taxon>
        <taxon>Spirochaetota</taxon>
        <taxon>Spirochaetia</taxon>
        <taxon>Spirochaetales</taxon>
        <taxon>Breznakiellaceae</taxon>
        <taxon>Gracilinema</taxon>
    </lineage>
</organism>
<evidence type="ECO:0000256" key="1">
    <source>
        <dbReference type="SAM" id="Phobius"/>
    </source>
</evidence>
<sequence length="265" mass="29577">MNTTSIRTTFSFRRLYYLVRNRILDDSASVLIVAGAFLALNLLLLFFTDNYNPGSTESWGMLIAGGGMLLAGIAFSKMHDGKAGTEWILLPASSAEKYIAALVTYLVVYPVIASLLVVLETLLISGVATLMRTGRFWVYNPVAPVIIRYYFDYAFLVLLSLAGSARFRKFAIGKTAAITFGFILLASFLLLLGILLKDPWVQTALFQPNAAQSVIVHKELDLSEYESRNQSFWYLVRVFQIGTALFTMGYGYALVREKEARDEVQ</sequence>
<evidence type="ECO:0000313" key="3">
    <source>
        <dbReference type="Proteomes" id="UP000000503"/>
    </source>
</evidence>
<keyword evidence="1" id="KW-0472">Membrane</keyword>
<keyword evidence="1" id="KW-0812">Transmembrane</keyword>
<name>F8EZM1_GRAC1</name>
<reference evidence="3" key="1">
    <citation type="journal article" date="2013" name="Stand. Genomic Sci.">
        <title>Genome sequence of the thermophilic fresh-water bacterium Spirochaeta caldaria type strain (H1(T)), reclassification of Spirochaeta caldaria, Spirochaeta stenostrepta, and Spirochaeta zuelzerae in the genus Treponema as Treponema caldaria comb. nov., Treponema stenostrepta comb. nov., and Treponema zuelzerae comb. nov., and emendation of the genus Treponema.</title>
        <authorList>
            <person name="Abt B."/>
            <person name="Goker M."/>
            <person name="Scheuner C."/>
            <person name="Han C."/>
            <person name="Lu M."/>
            <person name="Misra M."/>
            <person name="Lapidus A."/>
            <person name="Nolan M."/>
            <person name="Lucas S."/>
            <person name="Hammon N."/>
            <person name="Deshpande S."/>
            <person name="Cheng J.F."/>
            <person name="Tapia R."/>
            <person name="Goodwin L.A."/>
            <person name="Pitluck S."/>
            <person name="Liolios K."/>
            <person name="Pagani I."/>
            <person name="Ivanova N."/>
            <person name="Mavromatis K."/>
            <person name="Mikhailova N."/>
            <person name="Huntemann M."/>
            <person name="Pati A."/>
            <person name="Chen A."/>
            <person name="Palaniappan K."/>
            <person name="Land M."/>
            <person name="Hauser L."/>
            <person name="Jeffries C.D."/>
            <person name="Rohde M."/>
            <person name="Spring S."/>
            <person name="Gronow S."/>
            <person name="Detter J.C."/>
            <person name="Bristow J."/>
            <person name="Eisen J.A."/>
            <person name="Markowitz V."/>
            <person name="Hugenholtz P."/>
            <person name="Kyrpides N.C."/>
            <person name="Woyke T."/>
            <person name="Klenk H.P."/>
        </authorList>
    </citation>
    <scope>NUCLEOTIDE SEQUENCE</scope>
    <source>
        <strain evidence="3">ATCC 51460 / DSM 7334 / H1</strain>
    </source>
</reference>
<feature type="transmembrane region" description="Helical" evidence="1">
    <location>
        <begin position="59"/>
        <end position="78"/>
    </location>
</feature>
<dbReference type="RefSeq" id="WP_013970023.1">
    <property type="nucleotide sequence ID" value="NC_015732.1"/>
</dbReference>
<dbReference type="KEGG" id="scd:Spica_2647"/>
<accession>F8EZM1</accession>
<dbReference type="STRING" id="744872.Spica_2647"/>
<feature type="transmembrane region" description="Helical" evidence="1">
    <location>
        <begin position="177"/>
        <end position="196"/>
    </location>
</feature>
<evidence type="ECO:0000313" key="2">
    <source>
        <dbReference type="EMBL" id="AEJ20745.1"/>
    </source>
</evidence>